<comment type="pathway">
    <text evidence="5">Sphingolipid metabolism.</text>
</comment>
<evidence type="ECO:0000256" key="5">
    <source>
        <dbReference type="ARBA" id="ARBA00004991"/>
    </source>
</evidence>
<keyword evidence="11 18" id="KW-0663">Pyridoxal phosphate</keyword>
<dbReference type="PANTHER" id="PTHR13693">
    <property type="entry name" value="CLASS II AMINOTRANSFERASE/8-AMINO-7-OXONONANOATE SYNTHASE"/>
    <property type="match status" value="1"/>
</dbReference>
<dbReference type="GO" id="GO:0046513">
    <property type="term" value="P:ceramide biosynthetic process"/>
    <property type="evidence" value="ECO:0007669"/>
    <property type="project" value="TreeGrafter"/>
</dbReference>
<evidence type="ECO:0000256" key="7">
    <source>
        <dbReference type="ARBA" id="ARBA00013220"/>
    </source>
</evidence>
<dbReference type="PANTHER" id="PTHR13693:SF3">
    <property type="entry name" value="LD36009P"/>
    <property type="match status" value="1"/>
</dbReference>
<keyword evidence="12" id="KW-0746">Sphingolipid metabolism</keyword>
<comment type="similarity">
    <text evidence="6 18">Belongs to the class-II pyridoxal-phosphate-dependent aminotransferase family.</text>
</comment>
<accession>A0A443STZ6</accession>
<evidence type="ECO:0000256" key="10">
    <source>
        <dbReference type="ARBA" id="ARBA00022824"/>
    </source>
</evidence>
<dbReference type="CDD" id="cd06454">
    <property type="entry name" value="KBL_like"/>
    <property type="match status" value="1"/>
</dbReference>
<evidence type="ECO:0000256" key="15">
    <source>
        <dbReference type="ARBA" id="ARBA00023136"/>
    </source>
</evidence>
<feature type="domain" description="Aminotransferase class I/classII large" evidence="20">
    <location>
        <begin position="176"/>
        <end position="533"/>
    </location>
</feature>
<dbReference type="GO" id="GO:0004758">
    <property type="term" value="F:serine C-palmitoyltransferase activity"/>
    <property type="evidence" value="ECO:0007669"/>
    <property type="project" value="UniProtKB-EC"/>
</dbReference>
<evidence type="ECO:0000256" key="17">
    <source>
        <dbReference type="ARBA" id="ARBA00048528"/>
    </source>
</evidence>
<dbReference type="GO" id="GO:0017059">
    <property type="term" value="C:serine palmitoyltransferase complex"/>
    <property type="evidence" value="ECO:0007669"/>
    <property type="project" value="TreeGrafter"/>
</dbReference>
<dbReference type="InterPro" id="IPR015424">
    <property type="entry name" value="PyrdxlP-dep_Trfase"/>
</dbReference>
<dbReference type="InterPro" id="IPR015421">
    <property type="entry name" value="PyrdxlP-dep_Trfase_major"/>
</dbReference>
<dbReference type="EC" id="2.3.1.50" evidence="7"/>
<evidence type="ECO:0000256" key="4">
    <source>
        <dbReference type="ARBA" id="ARBA00004760"/>
    </source>
</evidence>
<dbReference type="Gene3D" id="3.40.640.10">
    <property type="entry name" value="Type I PLP-dependent aspartate aminotransferase-like (Major domain)"/>
    <property type="match status" value="1"/>
</dbReference>
<keyword evidence="8 21" id="KW-0808">Transferase</keyword>
<reference evidence="21 22" key="1">
    <citation type="journal article" date="2018" name="Gigascience">
        <title>Genomes of trombidid mites reveal novel predicted allergens and laterally-transferred genes associated with secondary metabolism.</title>
        <authorList>
            <person name="Dong X."/>
            <person name="Chaisiri K."/>
            <person name="Xia D."/>
            <person name="Armstrong S.D."/>
            <person name="Fang Y."/>
            <person name="Donnelly M.J."/>
            <person name="Kadowaki T."/>
            <person name="McGarry J.W."/>
            <person name="Darby A.C."/>
            <person name="Makepeace B.L."/>
        </authorList>
    </citation>
    <scope>NUCLEOTIDE SEQUENCE [LARGE SCALE GENOMIC DNA]</scope>
    <source>
        <strain evidence="21">UoL-UT</strain>
    </source>
</reference>
<dbReference type="OrthoDB" id="65434at2759"/>
<dbReference type="Proteomes" id="UP000288716">
    <property type="component" value="Unassembled WGS sequence"/>
</dbReference>
<evidence type="ECO:0000256" key="19">
    <source>
        <dbReference type="SAM" id="Phobius"/>
    </source>
</evidence>
<dbReference type="VEuPathDB" id="VectorBase:LDEU001068"/>
<keyword evidence="10" id="KW-0256">Endoplasmic reticulum</keyword>
<evidence type="ECO:0000256" key="2">
    <source>
        <dbReference type="ARBA" id="ARBA00004240"/>
    </source>
</evidence>
<evidence type="ECO:0000256" key="6">
    <source>
        <dbReference type="ARBA" id="ARBA00008392"/>
    </source>
</evidence>
<feature type="transmembrane region" description="Helical" evidence="19">
    <location>
        <begin position="78"/>
        <end position="97"/>
    </location>
</feature>
<dbReference type="GO" id="GO:0030170">
    <property type="term" value="F:pyridoxal phosphate binding"/>
    <property type="evidence" value="ECO:0007669"/>
    <property type="project" value="InterPro"/>
</dbReference>
<dbReference type="FunFam" id="3.40.640.10:FF:000047">
    <property type="entry name" value="serine palmitoyltransferase 2 isoform X1"/>
    <property type="match status" value="1"/>
</dbReference>
<dbReference type="GO" id="GO:0016020">
    <property type="term" value="C:membrane"/>
    <property type="evidence" value="ECO:0007669"/>
    <property type="project" value="UniProtKB-SubCell"/>
</dbReference>
<dbReference type="InterPro" id="IPR004839">
    <property type="entry name" value="Aminotransferase_I/II_large"/>
</dbReference>
<dbReference type="SUPFAM" id="SSF53383">
    <property type="entry name" value="PLP-dependent transferases"/>
    <property type="match status" value="1"/>
</dbReference>
<keyword evidence="16" id="KW-0012">Acyltransferase</keyword>
<evidence type="ECO:0000259" key="20">
    <source>
        <dbReference type="Pfam" id="PF00155"/>
    </source>
</evidence>
<proteinExistence type="inferred from homology"/>
<evidence type="ECO:0000256" key="8">
    <source>
        <dbReference type="ARBA" id="ARBA00022679"/>
    </source>
</evidence>
<name>A0A443STZ6_9ACAR</name>
<dbReference type="GO" id="GO:0005783">
    <property type="term" value="C:endoplasmic reticulum"/>
    <property type="evidence" value="ECO:0007669"/>
    <property type="project" value="UniProtKB-SubCell"/>
</dbReference>
<dbReference type="Pfam" id="PF00155">
    <property type="entry name" value="Aminotran_1_2"/>
    <property type="match status" value="1"/>
</dbReference>
<evidence type="ECO:0000256" key="18">
    <source>
        <dbReference type="RuleBase" id="RU003693"/>
    </source>
</evidence>
<dbReference type="Gene3D" id="3.90.1150.10">
    <property type="entry name" value="Aspartate Aminotransferase, domain 1"/>
    <property type="match status" value="1"/>
</dbReference>
<comment type="subcellular location">
    <subcellularLocation>
        <location evidence="2">Endoplasmic reticulum</location>
    </subcellularLocation>
    <subcellularLocation>
        <location evidence="3">Membrane</location>
    </subcellularLocation>
</comment>
<evidence type="ECO:0000256" key="12">
    <source>
        <dbReference type="ARBA" id="ARBA00022919"/>
    </source>
</evidence>
<protein>
    <recommendedName>
        <fullName evidence="7">serine C-palmitoyltransferase</fullName>
        <ecNumber evidence="7">2.3.1.50</ecNumber>
    </recommendedName>
</protein>
<dbReference type="PROSITE" id="PS00599">
    <property type="entry name" value="AA_TRANSFER_CLASS_2"/>
    <property type="match status" value="1"/>
</dbReference>
<dbReference type="AlphaFoldDB" id="A0A443STZ6"/>
<dbReference type="GO" id="GO:0046512">
    <property type="term" value="P:sphingosine biosynthetic process"/>
    <property type="evidence" value="ECO:0007669"/>
    <property type="project" value="TreeGrafter"/>
</dbReference>
<evidence type="ECO:0000313" key="22">
    <source>
        <dbReference type="Proteomes" id="UP000288716"/>
    </source>
</evidence>
<keyword evidence="13 19" id="KW-1133">Transmembrane helix</keyword>
<comment type="cofactor">
    <cofactor evidence="1 18">
        <name>pyridoxal 5'-phosphate</name>
        <dbReference type="ChEBI" id="CHEBI:597326"/>
    </cofactor>
</comment>
<comment type="caution">
    <text evidence="21">The sequence shown here is derived from an EMBL/GenBank/DDBJ whole genome shotgun (WGS) entry which is preliminary data.</text>
</comment>
<keyword evidence="14" id="KW-0443">Lipid metabolism</keyword>
<evidence type="ECO:0000256" key="1">
    <source>
        <dbReference type="ARBA" id="ARBA00001933"/>
    </source>
</evidence>
<dbReference type="EMBL" id="NCKV01000311">
    <property type="protein sequence ID" value="RWS30972.1"/>
    <property type="molecule type" value="Genomic_DNA"/>
</dbReference>
<keyword evidence="15 19" id="KW-0472">Membrane</keyword>
<evidence type="ECO:0000256" key="14">
    <source>
        <dbReference type="ARBA" id="ARBA00023098"/>
    </source>
</evidence>
<keyword evidence="9 19" id="KW-0812">Transmembrane</keyword>
<dbReference type="InterPro" id="IPR015422">
    <property type="entry name" value="PyrdxlP-dep_Trfase_small"/>
</dbReference>
<evidence type="ECO:0000256" key="3">
    <source>
        <dbReference type="ARBA" id="ARBA00004370"/>
    </source>
</evidence>
<evidence type="ECO:0000256" key="9">
    <source>
        <dbReference type="ARBA" id="ARBA00022692"/>
    </source>
</evidence>
<evidence type="ECO:0000256" key="11">
    <source>
        <dbReference type="ARBA" id="ARBA00022898"/>
    </source>
</evidence>
<evidence type="ECO:0000256" key="13">
    <source>
        <dbReference type="ARBA" id="ARBA00022989"/>
    </source>
</evidence>
<organism evidence="21 22">
    <name type="scientific">Leptotrombidium deliense</name>
    <dbReference type="NCBI Taxonomy" id="299467"/>
    <lineage>
        <taxon>Eukaryota</taxon>
        <taxon>Metazoa</taxon>
        <taxon>Ecdysozoa</taxon>
        <taxon>Arthropoda</taxon>
        <taxon>Chelicerata</taxon>
        <taxon>Arachnida</taxon>
        <taxon>Acari</taxon>
        <taxon>Acariformes</taxon>
        <taxon>Trombidiformes</taxon>
        <taxon>Prostigmata</taxon>
        <taxon>Anystina</taxon>
        <taxon>Parasitengona</taxon>
        <taxon>Trombiculoidea</taxon>
        <taxon>Trombiculidae</taxon>
        <taxon>Leptotrombidium</taxon>
    </lineage>
</organism>
<keyword evidence="22" id="KW-1185">Reference proteome</keyword>
<dbReference type="STRING" id="299467.A0A443STZ6"/>
<dbReference type="InterPro" id="IPR001917">
    <property type="entry name" value="Aminotrans_II_pyridoxalP_BS"/>
</dbReference>
<sequence length="558" mass="62707">MRAKQECITKECLNDNSSLNGFVHCNGSTTNIDKKSALFQTKHKDVTENWKTHDSCSAKNSVNRVSELTEEEYEETPLVIALLGYLSYIILIIFGHLRDFLRNTGIERNKAAVERNRDGYVALYKNFESFYTRNVYKRICDGWNQPIASMPGAVISLLDRESDDYNWTFRIPGTKKDCINMGSYNYLGFAENEGKRADDVEQSIQEYGIGVASTRHEFGTLSIHRRLERLVADFLGVDDSIIVGMGFATNSTNIPTIAGKGSLILSDEYNHASLVLGCRLSGAVIRVFKHNNMHDLETKLRENIVNGQPRTHRPWKKIIIVVEGVYSMEGSIVNLPEIIRLKKKYKAYIYLDEAHSIGAVGPNGRGVIDYYKCDARDVDMLMGTFTKSYGAAGGYIAGSQQLIDHLRIHSHSFGYATSMAAPVAQQIISVFEVLMESGYGEGKKRIDRLARNTVYFRQKLKQLGFIVYGNDHSPVVPMMIYFPSKIVAFVREARQNGVATVGAGFPATSLIESRVRFCLSASHTKEMLDEALAVTDRVGSKLALKYSRKPKKIRDIEY</sequence>
<evidence type="ECO:0000256" key="16">
    <source>
        <dbReference type="ARBA" id="ARBA00023315"/>
    </source>
</evidence>
<comment type="catalytic activity">
    <reaction evidence="17">
        <text>L-serine + hexadecanoyl-CoA + H(+) = 3-oxosphinganine + CO2 + CoA</text>
        <dbReference type="Rhea" id="RHEA:14761"/>
        <dbReference type="ChEBI" id="CHEBI:15378"/>
        <dbReference type="ChEBI" id="CHEBI:16526"/>
        <dbReference type="ChEBI" id="CHEBI:33384"/>
        <dbReference type="ChEBI" id="CHEBI:57287"/>
        <dbReference type="ChEBI" id="CHEBI:57379"/>
        <dbReference type="ChEBI" id="CHEBI:58299"/>
        <dbReference type="EC" id="2.3.1.50"/>
    </reaction>
</comment>
<gene>
    <name evidence="21" type="ORF">B4U80_04146</name>
</gene>
<dbReference type="InterPro" id="IPR050087">
    <property type="entry name" value="AON_synthase_class-II"/>
</dbReference>
<evidence type="ECO:0000313" key="21">
    <source>
        <dbReference type="EMBL" id="RWS30972.1"/>
    </source>
</evidence>
<comment type="pathway">
    <text evidence="4">Lipid metabolism; sphingolipid metabolism.</text>
</comment>